<dbReference type="OrthoDB" id="268275at2157"/>
<gene>
    <name evidence="2" type="ORF">DV733_03010</name>
</gene>
<protein>
    <submittedName>
        <fullName evidence="2">Uncharacterized protein</fullName>
    </submittedName>
</protein>
<feature type="transmembrane region" description="Helical" evidence="1">
    <location>
        <begin position="146"/>
        <end position="166"/>
    </location>
</feature>
<evidence type="ECO:0000256" key="1">
    <source>
        <dbReference type="SAM" id="Phobius"/>
    </source>
</evidence>
<dbReference type="Proteomes" id="UP000296706">
    <property type="component" value="Chromosome"/>
</dbReference>
<name>A0A4D6H9D2_9EURY</name>
<feature type="transmembrane region" description="Helical" evidence="1">
    <location>
        <begin position="212"/>
        <end position="233"/>
    </location>
</feature>
<organism evidence="2 3">
    <name type="scientific">Halapricum salinum</name>
    <dbReference type="NCBI Taxonomy" id="1457250"/>
    <lineage>
        <taxon>Archaea</taxon>
        <taxon>Methanobacteriati</taxon>
        <taxon>Methanobacteriota</taxon>
        <taxon>Stenosarchaea group</taxon>
        <taxon>Halobacteria</taxon>
        <taxon>Halobacteriales</taxon>
        <taxon>Haloarculaceae</taxon>
        <taxon>Halapricum</taxon>
    </lineage>
</organism>
<dbReference type="EMBL" id="CP031310">
    <property type="protein sequence ID" value="QCC50265.1"/>
    <property type="molecule type" value="Genomic_DNA"/>
</dbReference>
<feature type="transmembrane region" description="Helical" evidence="1">
    <location>
        <begin position="187"/>
        <end position="206"/>
    </location>
</feature>
<accession>A0A4D6H9D2</accession>
<feature type="transmembrane region" description="Helical" evidence="1">
    <location>
        <begin position="84"/>
        <end position="109"/>
    </location>
</feature>
<dbReference type="RefSeq" id="WP_049993710.1">
    <property type="nucleotide sequence ID" value="NZ_CP031310.1"/>
</dbReference>
<keyword evidence="1" id="KW-0812">Transmembrane</keyword>
<dbReference type="STRING" id="1457250.GCA_000755225_02898"/>
<keyword evidence="1" id="KW-0472">Membrane</keyword>
<dbReference type="KEGG" id="hsn:DV733_03010"/>
<feature type="transmembrane region" description="Helical" evidence="1">
    <location>
        <begin position="121"/>
        <end position="140"/>
    </location>
</feature>
<evidence type="ECO:0000313" key="3">
    <source>
        <dbReference type="Proteomes" id="UP000296706"/>
    </source>
</evidence>
<reference evidence="2 3" key="1">
    <citation type="journal article" date="2019" name="Nat. Commun.">
        <title>A new type of DNA phosphorothioation-based antiviral system in archaea.</title>
        <authorList>
            <person name="Xiong L."/>
            <person name="Liu S."/>
            <person name="Chen S."/>
            <person name="Xiao Y."/>
            <person name="Zhu B."/>
            <person name="Gao Y."/>
            <person name="Zhang Y."/>
            <person name="Chen B."/>
            <person name="Luo J."/>
            <person name="Deng Z."/>
            <person name="Chen X."/>
            <person name="Wang L."/>
            <person name="Chen S."/>
        </authorList>
    </citation>
    <scope>NUCLEOTIDE SEQUENCE [LARGE SCALE GENOMIC DNA]</scope>
    <source>
        <strain evidence="2 3">CBA1105</strain>
    </source>
</reference>
<feature type="transmembrane region" description="Helical" evidence="1">
    <location>
        <begin position="20"/>
        <end position="40"/>
    </location>
</feature>
<sequence length="244" mass="25966">MASEWLGLNEIAGSANFTFVAFITYVLLTVIGLRFGLYAYWNGRATESDAQITLWGYLLFIGVAAILSGVVGILRIVLRVFGDVLLNLVGGFILVMVLCLVLALRAVYISSSGVSAPSDRLLIGVFVVAVAVSTLGMLALDSMRTPFAGLQGATGVALLAYGYRFGSRQLANTRVQGTLLDTLLRHLLPVLLFGSMIPVSELAVVAGLDRAIVLHVQIVFVIMTATTLMTATIKLRQNLVGMGG</sequence>
<keyword evidence="1" id="KW-1133">Transmembrane helix</keyword>
<dbReference type="AlphaFoldDB" id="A0A4D6H9D2"/>
<dbReference type="GeneID" id="39846801"/>
<evidence type="ECO:0000313" key="2">
    <source>
        <dbReference type="EMBL" id="QCC50265.1"/>
    </source>
</evidence>
<proteinExistence type="predicted"/>
<feature type="transmembrane region" description="Helical" evidence="1">
    <location>
        <begin position="52"/>
        <end position="78"/>
    </location>
</feature>
<keyword evidence="3" id="KW-1185">Reference proteome</keyword>